<evidence type="ECO:0000313" key="2">
    <source>
        <dbReference type="Proteomes" id="UP001597011"/>
    </source>
</evidence>
<gene>
    <name evidence="1" type="ORF">ACFQ0I_13065</name>
</gene>
<reference evidence="2" key="1">
    <citation type="journal article" date="2019" name="Int. J. Syst. Evol. Microbiol.">
        <title>The Global Catalogue of Microorganisms (GCM) 10K type strain sequencing project: providing services to taxonomists for standard genome sequencing and annotation.</title>
        <authorList>
            <consortium name="The Broad Institute Genomics Platform"/>
            <consortium name="The Broad Institute Genome Sequencing Center for Infectious Disease"/>
            <person name="Wu L."/>
            <person name="Ma J."/>
        </authorList>
    </citation>
    <scope>NUCLEOTIDE SEQUENCE [LARGE SCALE GENOMIC DNA]</scope>
    <source>
        <strain evidence="2">CCUG 60529</strain>
    </source>
</reference>
<evidence type="ECO:0000313" key="1">
    <source>
        <dbReference type="EMBL" id="MFD0836702.1"/>
    </source>
</evidence>
<name>A0ABW3BVI4_9FLAO</name>
<organism evidence="1 2">
    <name type="scientific">Mariniflexile aquimaris</name>
    <dbReference type="NCBI Taxonomy" id="881009"/>
    <lineage>
        <taxon>Bacteria</taxon>
        <taxon>Pseudomonadati</taxon>
        <taxon>Bacteroidota</taxon>
        <taxon>Flavobacteriia</taxon>
        <taxon>Flavobacteriales</taxon>
        <taxon>Flavobacteriaceae</taxon>
        <taxon>Mariniflexile</taxon>
    </lineage>
</organism>
<dbReference type="InterPro" id="IPR032710">
    <property type="entry name" value="NTF2-like_dom_sf"/>
</dbReference>
<accession>A0ABW3BVI4</accession>
<dbReference type="EMBL" id="JBHTIB010000012">
    <property type="protein sequence ID" value="MFD0836702.1"/>
    <property type="molecule type" value="Genomic_DNA"/>
</dbReference>
<dbReference type="Gene3D" id="3.10.450.50">
    <property type="match status" value="2"/>
</dbReference>
<dbReference type="InterPro" id="IPR009959">
    <property type="entry name" value="Cyclase_SnoaL-like"/>
</dbReference>
<protein>
    <submittedName>
        <fullName evidence="1">Ester cyclase</fullName>
    </submittedName>
</protein>
<comment type="caution">
    <text evidence="1">The sequence shown here is derived from an EMBL/GenBank/DDBJ whole genome shotgun (WGS) entry which is preliminary data.</text>
</comment>
<dbReference type="PROSITE" id="PS51257">
    <property type="entry name" value="PROKAR_LIPOPROTEIN"/>
    <property type="match status" value="1"/>
</dbReference>
<keyword evidence="2" id="KW-1185">Reference proteome</keyword>
<dbReference type="Pfam" id="PF07366">
    <property type="entry name" value="SnoaL"/>
    <property type="match status" value="1"/>
</dbReference>
<sequence length="309" mass="34868">MNRKLRYGIISFITIGAFVISCKKENDNSELSKNVPTETKATELNPDEEKIKTTINELLFNAGNYNVSALDSMVSDKAMLGISSLKDGTWSNSEIAINDFFESIEKRERSPYCEIPNAYDIIITEGQIALARADCILYRWGIPQSREVNHFTFIKENGKWKILNISWTKKELTEEQKNYNLEIFARGYAQAWCSQRPNFVSSFFAEDGELTVNNGEPAKGTLGITNVAKGFMEAFPDMIVSLDSLKTKSDKTQFYWTLTGTNNGLNGTGNKVKISGFEEWTLNNKGLIQKSTGSFDENEYKRQLEVGTN</sequence>
<dbReference type="Proteomes" id="UP001597011">
    <property type="component" value="Unassembled WGS sequence"/>
</dbReference>
<dbReference type="RefSeq" id="WP_379942941.1">
    <property type="nucleotide sequence ID" value="NZ_JBHTIB010000012.1"/>
</dbReference>
<dbReference type="SUPFAM" id="SSF54427">
    <property type="entry name" value="NTF2-like"/>
    <property type="match status" value="2"/>
</dbReference>
<proteinExistence type="predicted"/>